<reference evidence="2" key="1">
    <citation type="submission" date="2020-05" db="UniProtKB">
        <authorList>
            <consortium name="EnsemblMetazoa"/>
        </authorList>
    </citation>
    <scope>IDENTIFICATION</scope>
    <source>
        <strain evidence="2">BB02</strain>
    </source>
</reference>
<name>A0A2C9KWF3_BIOGL</name>
<dbReference type="RefSeq" id="XP_013064047.2">
    <property type="nucleotide sequence ID" value="XM_013208593.2"/>
</dbReference>
<dbReference type="Proteomes" id="UP000076420">
    <property type="component" value="Unassembled WGS sequence"/>
</dbReference>
<accession>A0A2C9KWF3</accession>
<feature type="compositionally biased region" description="Basic and acidic residues" evidence="1">
    <location>
        <begin position="57"/>
        <end position="67"/>
    </location>
</feature>
<sequence length="194" mass="22435">MSHSLKIISSLTKVTSPEVKRSLTRLSRGAFMSTSQSPPGQSDKKAPPLPPKKTKAHKEEAQVAEKGDTYKAGESYFSFNPYSFYDFEKDMHKHRAPQPSSLPKEKYYCNEVEPMEEEEAIEIKPPQHRRLLPNPWGYLVEWPGMNEVKVQEAKKKQVKVKKRNTNDYVPVVENVYPVKRDPKKDPFYKARINL</sequence>
<protein>
    <submittedName>
        <fullName evidence="2">Uncharacterized protein</fullName>
    </submittedName>
</protein>
<evidence type="ECO:0000313" key="3">
    <source>
        <dbReference type="Proteomes" id="UP000076420"/>
    </source>
</evidence>
<dbReference type="Pfam" id="PF15880">
    <property type="entry name" value="NDUFV3"/>
    <property type="match status" value="1"/>
</dbReference>
<dbReference type="AlphaFoldDB" id="A0A2C9KWF3"/>
<dbReference type="KEGG" id="bgt:106053121"/>
<dbReference type="OrthoDB" id="6113263at2759"/>
<evidence type="ECO:0000256" key="1">
    <source>
        <dbReference type="SAM" id="MobiDB-lite"/>
    </source>
</evidence>
<dbReference type="EnsemblMetazoa" id="BGLB024271-RA">
    <property type="protein sequence ID" value="BGLB024271-PA"/>
    <property type="gene ID" value="BGLB024271"/>
</dbReference>
<organism evidence="2 3">
    <name type="scientific">Biomphalaria glabrata</name>
    <name type="common">Bloodfluke planorb</name>
    <name type="synonym">Freshwater snail</name>
    <dbReference type="NCBI Taxonomy" id="6526"/>
    <lineage>
        <taxon>Eukaryota</taxon>
        <taxon>Metazoa</taxon>
        <taxon>Spiralia</taxon>
        <taxon>Lophotrochozoa</taxon>
        <taxon>Mollusca</taxon>
        <taxon>Gastropoda</taxon>
        <taxon>Heterobranchia</taxon>
        <taxon>Euthyneura</taxon>
        <taxon>Panpulmonata</taxon>
        <taxon>Hygrophila</taxon>
        <taxon>Lymnaeoidea</taxon>
        <taxon>Planorbidae</taxon>
        <taxon>Biomphalaria</taxon>
    </lineage>
</organism>
<gene>
    <name evidence="2" type="primary">106053121</name>
</gene>
<dbReference type="GO" id="GO:0005739">
    <property type="term" value="C:mitochondrion"/>
    <property type="evidence" value="ECO:0007669"/>
    <property type="project" value="InterPro"/>
</dbReference>
<dbReference type="VEuPathDB" id="VectorBase:BGLB024271"/>
<feature type="region of interest" description="Disordered" evidence="1">
    <location>
        <begin position="14"/>
        <end position="67"/>
    </location>
</feature>
<dbReference type="GO" id="GO:0045271">
    <property type="term" value="C:respiratory chain complex I"/>
    <property type="evidence" value="ECO:0007669"/>
    <property type="project" value="InterPro"/>
</dbReference>
<proteinExistence type="predicted"/>
<evidence type="ECO:0000313" key="2">
    <source>
        <dbReference type="EnsemblMetazoa" id="BGLB024271-PA"/>
    </source>
</evidence>
<dbReference type="VEuPathDB" id="VectorBase:BGLAX_046111"/>
<dbReference type="InterPro" id="IPR026193">
    <property type="entry name" value="NDUFV3"/>
</dbReference>